<sequence>MPRRTLLCTLVSLHATAAFLLFKKDTTNFTPRQATRREFFGPMVSGALLPLPSQAADNYPYKTCVAQVANCYKNAVTNAELVSKVYAALQPYGYGPDTLVATSLCSDEVNRPLEESFYNYFGSHFTLGGLAGFPFGGLSGFMAMISHIPDTNGSCLVVYGPHVGISTDGQIGKLQRRGQRQLGTCCGSAIAAAQYARAVYRGNAAPVRNTMVTVLDAQQAYVASTLLPYAAQIEQALDPMVELPYALFQPMDDMMLQIVTRADVDSNTRIAMLGGIQINTPVGLSDYFLPLRFDVRDNQGNLIENLMWRRTPGPRRKVPLSA</sequence>
<dbReference type="InParanoid" id="A0A1Z5JI19"/>
<dbReference type="InterPro" id="IPR040703">
    <property type="entry name" value="LCIB/C_CA"/>
</dbReference>
<feature type="chain" id="PRO_5012057511" description="Limiting CO2-inducible protein B/C beta carbonyic anhydrase domain-containing protein" evidence="1">
    <location>
        <begin position="19"/>
        <end position="322"/>
    </location>
</feature>
<feature type="domain" description="Limiting CO2-inducible protein B/C beta carbonyic anhydrase" evidence="2">
    <location>
        <begin position="75"/>
        <end position="297"/>
    </location>
</feature>
<dbReference type="PANTHER" id="PTHR38016:SF1">
    <property type="entry name" value="LIMITING CO2-INDUCIBLE PROTEIN B_C BETA CARBONYIC ANHYDRASE DOMAIN-CONTAINING PROTEIN"/>
    <property type="match status" value="1"/>
</dbReference>
<evidence type="ECO:0000313" key="3">
    <source>
        <dbReference type="EMBL" id="GAX13418.1"/>
    </source>
</evidence>
<evidence type="ECO:0000313" key="4">
    <source>
        <dbReference type="Proteomes" id="UP000198406"/>
    </source>
</evidence>
<organism evidence="3 4">
    <name type="scientific">Fistulifera solaris</name>
    <name type="common">Oleaginous diatom</name>
    <dbReference type="NCBI Taxonomy" id="1519565"/>
    <lineage>
        <taxon>Eukaryota</taxon>
        <taxon>Sar</taxon>
        <taxon>Stramenopiles</taxon>
        <taxon>Ochrophyta</taxon>
        <taxon>Bacillariophyta</taxon>
        <taxon>Bacillariophyceae</taxon>
        <taxon>Bacillariophycidae</taxon>
        <taxon>Naviculales</taxon>
        <taxon>Naviculaceae</taxon>
        <taxon>Fistulifera</taxon>
    </lineage>
</organism>
<dbReference type="PANTHER" id="PTHR38016">
    <property type="entry name" value="UNNAMED PRODUCT"/>
    <property type="match status" value="1"/>
</dbReference>
<dbReference type="EMBL" id="BDSP01000065">
    <property type="protein sequence ID" value="GAX13418.1"/>
    <property type="molecule type" value="Genomic_DNA"/>
</dbReference>
<name>A0A1Z5JI19_FISSO</name>
<dbReference type="Pfam" id="PF18599">
    <property type="entry name" value="LCIB_C_CA"/>
    <property type="match status" value="1"/>
</dbReference>
<accession>A0A1Z5JI19</accession>
<keyword evidence="1" id="KW-0732">Signal</keyword>
<evidence type="ECO:0000256" key="1">
    <source>
        <dbReference type="SAM" id="SignalP"/>
    </source>
</evidence>
<dbReference type="AlphaFoldDB" id="A0A1Z5JI19"/>
<evidence type="ECO:0000259" key="2">
    <source>
        <dbReference type="Pfam" id="PF18599"/>
    </source>
</evidence>
<dbReference type="OrthoDB" id="38305at2759"/>
<comment type="caution">
    <text evidence="3">The sequence shown here is derived from an EMBL/GenBank/DDBJ whole genome shotgun (WGS) entry which is preliminary data.</text>
</comment>
<dbReference type="Proteomes" id="UP000198406">
    <property type="component" value="Unassembled WGS sequence"/>
</dbReference>
<feature type="signal peptide" evidence="1">
    <location>
        <begin position="1"/>
        <end position="18"/>
    </location>
</feature>
<protein>
    <recommendedName>
        <fullName evidence="2">Limiting CO2-inducible protein B/C beta carbonyic anhydrase domain-containing protein</fullName>
    </recommendedName>
</protein>
<gene>
    <name evidence="3" type="ORF">FisN_34Lh017</name>
</gene>
<reference evidence="3 4" key="1">
    <citation type="journal article" date="2015" name="Plant Cell">
        <title>Oil accumulation by the oleaginous diatom Fistulifera solaris as revealed by the genome and transcriptome.</title>
        <authorList>
            <person name="Tanaka T."/>
            <person name="Maeda Y."/>
            <person name="Veluchamy A."/>
            <person name="Tanaka M."/>
            <person name="Abida H."/>
            <person name="Marechal E."/>
            <person name="Bowler C."/>
            <person name="Muto M."/>
            <person name="Sunaga Y."/>
            <person name="Tanaka M."/>
            <person name="Yoshino T."/>
            <person name="Taniguchi T."/>
            <person name="Fukuda Y."/>
            <person name="Nemoto M."/>
            <person name="Matsumoto M."/>
            <person name="Wong P.S."/>
            <person name="Aburatani S."/>
            <person name="Fujibuchi W."/>
        </authorList>
    </citation>
    <scope>NUCLEOTIDE SEQUENCE [LARGE SCALE GENOMIC DNA]</scope>
    <source>
        <strain evidence="3 4">JPCC DA0580</strain>
    </source>
</reference>
<proteinExistence type="predicted"/>
<keyword evidence="4" id="KW-1185">Reference proteome</keyword>